<evidence type="ECO:0000256" key="2">
    <source>
        <dbReference type="SAM" id="MobiDB-lite"/>
    </source>
</evidence>
<dbReference type="Gene3D" id="1.25.10.10">
    <property type="entry name" value="Leucine-rich Repeat Variant"/>
    <property type="match status" value="1"/>
</dbReference>
<evidence type="ECO:0000256" key="1">
    <source>
        <dbReference type="ARBA" id="ARBA00038349"/>
    </source>
</evidence>
<dbReference type="PANTHER" id="PTHR12984">
    <property type="entry name" value="SCY1-RELATED S/T PROTEIN KINASE-LIKE"/>
    <property type="match status" value="1"/>
</dbReference>
<dbReference type="GO" id="GO:0004672">
    <property type="term" value="F:protein kinase activity"/>
    <property type="evidence" value="ECO:0007669"/>
    <property type="project" value="InterPro"/>
</dbReference>
<dbReference type="Gene3D" id="1.10.510.10">
    <property type="entry name" value="Transferase(Phosphotransferase) domain 1"/>
    <property type="match status" value="1"/>
</dbReference>
<sequence length="666" mass="75352">MLEALRRFYSPPKLRVIVIVPMGNGSSECLAEPIDPQLLRGGIVNNKTFLYEVAVYHTSQRTYSRCSVLKFTRVDRENECGAKLNDRPKLRFCLEKNFQITGLLKNASIPIKCRHPCILRVDRSFPDPVANSLFLVTESCLPLSVFLENLEADDVLLGSRSILRALSFLHDKLSLSHNNLRSSSVFVDYRSMWKLGGFEYALPFVEMNANVIELLEVLNNSSDDNAFQYDKEYPFCYDIYLYSKFICEVSKKIGTDEFAGFTQVLQNSCMHSQPRARLPPSQLLSHHVFQHPLVLASEFLENYMMHSDSDKEEFFREFEKNVAGRLPVETLCKKILPKCFENNVFLDYPCQELISRLLHPSADLTLTDCKRTSNTAMRIFICQSTFKTHLLPLVLGKFRLRERQTRMILLENFSGYSHILSVSDLRDTVLPEVCIGVYDFYEPLSSLSLCCLGALSKTLGANETLNVLRSTEISLYRDHKLSSPVANAKSPLKTKPLWPRAHLFSEAGPKMGRQQRDIPFSEERKMVNRTRLTLAQLATLSPNYQPDLNSKLRAIPTDDDGTAELRESARKITTSEHKKMNQSLAIPLIKINSGAGTYCEGKGELPSEMSPEDDIISPVGLGSVDVRLDEVVNNSSKKEPFGTGEIRSESPSVPGDGWEDAWNIDD</sequence>
<dbReference type="PROSITE" id="PS50011">
    <property type="entry name" value="PROTEIN_KINASE_DOM"/>
    <property type="match status" value="1"/>
</dbReference>
<organism evidence="4 5">
    <name type="scientific">Calicophoron daubneyi</name>
    <name type="common">Rumen fluke</name>
    <name type="synonym">Paramphistomum daubneyi</name>
    <dbReference type="NCBI Taxonomy" id="300641"/>
    <lineage>
        <taxon>Eukaryota</taxon>
        <taxon>Metazoa</taxon>
        <taxon>Spiralia</taxon>
        <taxon>Lophotrochozoa</taxon>
        <taxon>Platyhelminthes</taxon>
        <taxon>Trematoda</taxon>
        <taxon>Digenea</taxon>
        <taxon>Plagiorchiida</taxon>
        <taxon>Pronocephalata</taxon>
        <taxon>Paramphistomoidea</taxon>
        <taxon>Paramphistomidae</taxon>
        <taxon>Calicophoron</taxon>
    </lineage>
</organism>
<dbReference type="InterPro" id="IPR000719">
    <property type="entry name" value="Prot_kinase_dom"/>
</dbReference>
<dbReference type="SMART" id="SM00220">
    <property type="entry name" value="S_TKc"/>
    <property type="match status" value="1"/>
</dbReference>
<feature type="compositionally biased region" description="Acidic residues" evidence="2">
    <location>
        <begin position="657"/>
        <end position="666"/>
    </location>
</feature>
<evidence type="ECO:0000259" key="3">
    <source>
        <dbReference type="PROSITE" id="PS50011"/>
    </source>
</evidence>
<dbReference type="InterPro" id="IPR011009">
    <property type="entry name" value="Kinase-like_dom_sf"/>
</dbReference>
<reference evidence="4" key="1">
    <citation type="submission" date="2024-06" db="EMBL/GenBank/DDBJ databases">
        <authorList>
            <person name="Liu X."/>
            <person name="Lenzi L."/>
            <person name="Haldenby T S."/>
            <person name="Uol C."/>
        </authorList>
    </citation>
    <scope>NUCLEOTIDE SEQUENCE</scope>
</reference>
<comment type="caution">
    <text evidence="4">The sequence shown here is derived from an EMBL/GenBank/DDBJ whole genome shotgun (WGS) entry which is preliminary data.</text>
</comment>
<gene>
    <name evidence="4" type="ORF">CDAUBV1_LOCUS15824</name>
</gene>
<dbReference type="InterPro" id="IPR011989">
    <property type="entry name" value="ARM-like"/>
</dbReference>
<evidence type="ECO:0000313" key="4">
    <source>
        <dbReference type="EMBL" id="CAL5140510.1"/>
    </source>
</evidence>
<dbReference type="EMBL" id="CAXLJL010000734">
    <property type="protein sequence ID" value="CAL5140510.1"/>
    <property type="molecule type" value="Genomic_DNA"/>
</dbReference>
<accession>A0AAV2TW05</accession>
<dbReference type="Proteomes" id="UP001497525">
    <property type="component" value="Unassembled WGS sequence"/>
</dbReference>
<dbReference type="AlphaFoldDB" id="A0AAV2TW05"/>
<proteinExistence type="inferred from homology"/>
<feature type="domain" description="Protein kinase" evidence="3">
    <location>
        <begin position="16"/>
        <end position="362"/>
    </location>
</feature>
<dbReference type="PANTHER" id="PTHR12984:SF15">
    <property type="entry name" value="PROTEIN-ASSOCIATING WITH THE CARBOXYL-TERMINAL DOMAIN OF EZRIN"/>
    <property type="match status" value="1"/>
</dbReference>
<protein>
    <recommendedName>
        <fullName evidence="3">Protein kinase domain-containing protein</fullName>
    </recommendedName>
</protein>
<dbReference type="SUPFAM" id="SSF56112">
    <property type="entry name" value="Protein kinase-like (PK-like)"/>
    <property type="match status" value="1"/>
</dbReference>
<name>A0AAV2TW05_CALDB</name>
<dbReference type="InterPro" id="IPR051177">
    <property type="entry name" value="CIK-Related_Protein"/>
</dbReference>
<comment type="similarity">
    <text evidence="1">Belongs to the protein kinase superfamily.</text>
</comment>
<feature type="region of interest" description="Disordered" evidence="2">
    <location>
        <begin position="633"/>
        <end position="666"/>
    </location>
</feature>
<dbReference type="GO" id="GO:0005524">
    <property type="term" value="F:ATP binding"/>
    <property type="evidence" value="ECO:0007669"/>
    <property type="project" value="InterPro"/>
</dbReference>
<evidence type="ECO:0000313" key="5">
    <source>
        <dbReference type="Proteomes" id="UP001497525"/>
    </source>
</evidence>